<evidence type="ECO:0000256" key="1">
    <source>
        <dbReference type="SAM" id="MobiDB-lite"/>
    </source>
</evidence>
<dbReference type="Proteomes" id="UP000257109">
    <property type="component" value="Unassembled WGS sequence"/>
</dbReference>
<dbReference type="EMBL" id="QJKJ01002684">
    <property type="protein sequence ID" value="RDY01784.1"/>
    <property type="molecule type" value="Genomic_DNA"/>
</dbReference>
<sequence length="231" mass="26089">MDQVCKHEDPECSNNTKVQVVETKKLFPTQVATMFTKEYDSAKRSRGQEKTKVNPATKTSVEADLIEHTRAESNSTSKDQKQARVESILDNQVHNHVPFIFDSSTRKNVESNFNLARANSSPAKIMLAHLVPNPNQVGQLDLKATNDNSLSLSPPTELKPLSSHLKYAYLDNEQQLPVIIANNLHQEQEDKLLHVLRQHKKAIIWKLSDLPGINPSICMHRILMEVEAKPI</sequence>
<comment type="caution">
    <text evidence="2">The sequence shown here is derived from an EMBL/GenBank/DDBJ whole genome shotgun (WGS) entry which is preliminary data.</text>
</comment>
<gene>
    <name evidence="2" type="ORF">CR513_14845</name>
</gene>
<feature type="region of interest" description="Disordered" evidence="1">
    <location>
        <begin position="40"/>
        <end position="63"/>
    </location>
</feature>
<feature type="compositionally biased region" description="Basic and acidic residues" evidence="1">
    <location>
        <begin position="40"/>
        <end position="52"/>
    </location>
</feature>
<dbReference type="AlphaFoldDB" id="A0A371HGD9"/>
<proteinExistence type="predicted"/>
<evidence type="ECO:0008006" key="4">
    <source>
        <dbReference type="Google" id="ProtNLM"/>
    </source>
</evidence>
<keyword evidence="3" id="KW-1185">Reference proteome</keyword>
<evidence type="ECO:0000313" key="3">
    <source>
        <dbReference type="Proteomes" id="UP000257109"/>
    </source>
</evidence>
<evidence type="ECO:0000313" key="2">
    <source>
        <dbReference type="EMBL" id="RDY01784.1"/>
    </source>
</evidence>
<organism evidence="2 3">
    <name type="scientific">Mucuna pruriens</name>
    <name type="common">Velvet bean</name>
    <name type="synonym">Dolichos pruriens</name>
    <dbReference type="NCBI Taxonomy" id="157652"/>
    <lineage>
        <taxon>Eukaryota</taxon>
        <taxon>Viridiplantae</taxon>
        <taxon>Streptophyta</taxon>
        <taxon>Embryophyta</taxon>
        <taxon>Tracheophyta</taxon>
        <taxon>Spermatophyta</taxon>
        <taxon>Magnoliopsida</taxon>
        <taxon>eudicotyledons</taxon>
        <taxon>Gunneridae</taxon>
        <taxon>Pentapetalae</taxon>
        <taxon>rosids</taxon>
        <taxon>fabids</taxon>
        <taxon>Fabales</taxon>
        <taxon>Fabaceae</taxon>
        <taxon>Papilionoideae</taxon>
        <taxon>50 kb inversion clade</taxon>
        <taxon>NPAAA clade</taxon>
        <taxon>indigoferoid/millettioid clade</taxon>
        <taxon>Phaseoleae</taxon>
        <taxon>Mucuna</taxon>
    </lineage>
</organism>
<accession>A0A371HGD9</accession>
<name>A0A371HGD9_MUCPR</name>
<protein>
    <recommendedName>
        <fullName evidence="4">Reverse transcriptase domain-containing protein</fullName>
    </recommendedName>
</protein>
<dbReference type="OrthoDB" id="1752182at2759"/>
<reference evidence="2" key="1">
    <citation type="submission" date="2018-05" db="EMBL/GenBank/DDBJ databases">
        <title>Draft genome of Mucuna pruriens seed.</title>
        <authorList>
            <person name="Nnadi N.E."/>
            <person name="Vos R."/>
            <person name="Hasami M.H."/>
            <person name="Devisetty U.K."/>
            <person name="Aguiy J.C."/>
        </authorList>
    </citation>
    <scope>NUCLEOTIDE SEQUENCE [LARGE SCALE GENOMIC DNA]</scope>
    <source>
        <strain evidence="2">JCA_2017</strain>
    </source>
</reference>
<feature type="non-terminal residue" evidence="2">
    <location>
        <position position="1"/>
    </location>
</feature>